<reference evidence="3" key="2">
    <citation type="submission" date="2020-11" db="EMBL/GenBank/DDBJ databases">
        <authorList>
            <person name="McCartney M.A."/>
            <person name="Auch B."/>
            <person name="Kono T."/>
            <person name="Mallez S."/>
            <person name="Becker A."/>
            <person name="Gohl D.M."/>
            <person name="Silverstein K.A.T."/>
            <person name="Koren S."/>
            <person name="Bechman K.B."/>
            <person name="Herman A."/>
            <person name="Abrahante J.E."/>
            <person name="Garbe J."/>
        </authorList>
    </citation>
    <scope>NUCLEOTIDE SEQUENCE</scope>
    <source>
        <strain evidence="3">Duluth1</strain>
        <tissue evidence="3">Whole animal</tissue>
    </source>
</reference>
<evidence type="ECO:0000313" key="3">
    <source>
        <dbReference type="EMBL" id="KAH3730085.1"/>
    </source>
</evidence>
<accession>A0A9D4CTS6</accession>
<gene>
    <name evidence="3" type="ORF">DPMN_056064</name>
</gene>
<keyword evidence="2" id="KW-0732">Signal</keyword>
<proteinExistence type="predicted"/>
<keyword evidence="1" id="KW-1133">Transmembrane helix</keyword>
<feature type="transmembrane region" description="Helical" evidence="1">
    <location>
        <begin position="523"/>
        <end position="547"/>
    </location>
</feature>
<dbReference type="EMBL" id="JAIWYP010000012">
    <property type="protein sequence ID" value="KAH3730085.1"/>
    <property type="molecule type" value="Genomic_DNA"/>
</dbReference>
<keyword evidence="4" id="KW-1185">Reference proteome</keyword>
<evidence type="ECO:0000256" key="1">
    <source>
        <dbReference type="SAM" id="Phobius"/>
    </source>
</evidence>
<feature type="signal peptide" evidence="2">
    <location>
        <begin position="1"/>
        <end position="23"/>
    </location>
</feature>
<organism evidence="3 4">
    <name type="scientific">Dreissena polymorpha</name>
    <name type="common">Zebra mussel</name>
    <name type="synonym">Mytilus polymorpha</name>
    <dbReference type="NCBI Taxonomy" id="45954"/>
    <lineage>
        <taxon>Eukaryota</taxon>
        <taxon>Metazoa</taxon>
        <taxon>Spiralia</taxon>
        <taxon>Lophotrochozoa</taxon>
        <taxon>Mollusca</taxon>
        <taxon>Bivalvia</taxon>
        <taxon>Autobranchia</taxon>
        <taxon>Heteroconchia</taxon>
        <taxon>Euheterodonta</taxon>
        <taxon>Imparidentia</taxon>
        <taxon>Neoheterodontei</taxon>
        <taxon>Myida</taxon>
        <taxon>Dreissenoidea</taxon>
        <taxon>Dreissenidae</taxon>
        <taxon>Dreissena</taxon>
    </lineage>
</organism>
<reference evidence="3" key="1">
    <citation type="journal article" date="2019" name="bioRxiv">
        <title>The Genome of the Zebra Mussel, Dreissena polymorpha: A Resource for Invasive Species Research.</title>
        <authorList>
            <person name="McCartney M.A."/>
            <person name="Auch B."/>
            <person name="Kono T."/>
            <person name="Mallez S."/>
            <person name="Zhang Y."/>
            <person name="Obille A."/>
            <person name="Becker A."/>
            <person name="Abrahante J.E."/>
            <person name="Garbe J."/>
            <person name="Badalamenti J.P."/>
            <person name="Herman A."/>
            <person name="Mangelson H."/>
            <person name="Liachko I."/>
            <person name="Sullivan S."/>
            <person name="Sone E.D."/>
            <person name="Koren S."/>
            <person name="Silverstein K.A.T."/>
            <person name="Beckman K.B."/>
            <person name="Gohl D.M."/>
        </authorList>
    </citation>
    <scope>NUCLEOTIDE SEQUENCE</scope>
    <source>
        <strain evidence="3">Duluth1</strain>
        <tissue evidence="3">Whole animal</tissue>
    </source>
</reference>
<feature type="non-terminal residue" evidence="3">
    <location>
        <position position="686"/>
    </location>
</feature>
<name>A0A9D4CTS6_DREPO</name>
<dbReference type="Proteomes" id="UP000828390">
    <property type="component" value="Unassembled WGS sequence"/>
</dbReference>
<protein>
    <recommendedName>
        <fullName evidence="5">CUB domain-containing protein</fullName>
    </recommendedName>
</protein>
<feature type="chain" id="PRO_5038691433" description="CUB domain-containing protein" evidence="2">
    <location>
        <begin position="24"/>
        <end position="686"/>
    </location>
</feature>
<evidence type="ECO:0000256" key="2">
    <source>
        <dbReference type="SAM" id="SignalP"/>
    </source>
</evidence>
<sequence length="686" mass="77229">MGCNIEGIVGLFLLLGQMQLTGSEKVYSYPCGNIKIENPDQLFYGRNVTIHFLPNQTFTQFNATPTIWNINAIFMDHLHTSDNETNVHKFVLINYPNSLLHNDFFIKYGSCNTQTFRLHLKGSEKVYSYPCGNIKIENPDQLFYGRNVTIHFLPNQTFTQFNATPTIWNINAIFMDHLHTSDNETNVHKFVLINYPNSLLHNDFFIKYGSCNTQTFRLHLKELTDCGHLYMRTPCVLVGSHAELVFIPAPALVGFNSNYVLYWLETSSASNERRIYPGTEKLYKQRNESDSTYVLMISNIAKAMDGNTYRVQCTDKLHQFVFGNKYTDPITINVFQTPDAPVLGPLHDLDDCKGCLLLHSNNTSRKIYCKTLETNRTNVSMKINGRVCTNIERTGEMYIPIVDMVTDKDHLTNVSCSVINCAMKEPLVVSAQLYVANDTTTEIQHVNVTNVKDQTQSSKTVTEKSNLLTTTKSAYDRHSGSTTKELLSTTQRIIQTSSPSEALKTTDTSVLTPSASNGGFQNVIIPVACALSAVIIVIAIVLAVVCVKLKRRSVANAPLQDMPRVEQVSQKEEGHDVISVHYEFVPEDNTERGASTMYTSLQTNQQVAEIHLYTGLRESSLLSKETSTYYSVAEQGNDVPGETNTHSNDKTYYNIACGYSELSEGDSKFCYVYAIKICLKFKIFLI</sequence>
<dbReference type="AlphaFoldDB" id="A0A9D4CTS6"/>
<keyword evidence="1" id="KW-0472">Membrane</keyword>
<evidence type="ECO:0000313" key="4">
    <source>
        <dbReference type="Proteomes" id="UP000828390"/>
    </source>
</evidence>
<comment type="caution">
    <text evidence="3">The sequence shown here is derived from an EMBL/GenBank/DDBJ whole genome shotgun (WGS) entry which is preliminary data.</text>
</comment>
<keyword evidence="1" id="KW-0812">Transmembrane</keyword>
<evidence type="ECO:0008006" key="5">
    <source>
        <dbReference type="Google" id="ProtNLM"/>
    </source>
</evidence>